<reference evidence="2" key="1">
    <citation type="submission" date="2020-02" db="EMBL/GenBank/DDBJ databases">
        <authorList>
            <person name="Meier V. D."/>
        </authorList>
    </citation>
    <scope>NUCLEOTIDE SEQUENCE</scope>
    <source>
        <strain evidence="2">AVDCRST_MAG13</strain>
    </source>
</reference>
<feature type="compositionally biased region" description="Basic and acidic residues" evidence="1">
    <location>
        <begin position="121"/>
        <end position="134"/>
    </location>
</feature>
<feature type="compositionally biased region" description="Basic residues" evidence="1">
    <location>
        <begin position="161"/>
        <end position="181"/>
    </location>
</feature>
<accession>A0A6J4RU63</accession>
<feature type="compositionally biased region" description="Basic and acidic residues" evidence="1">
    <location>
        <begin position="63"/>
        <end position="89"/>
    </location>
</feature>
<feature type="compositionally biased region" description="Basic residues" evidence="1">
    <location>
        <begin position="91"/>
        <end position="107"/>
    </location>
</feature>
<evidence type="ECO:0000313" key="2">
    <source>
        <dbReference type="EMBL" id="CAA9481590.1"/>
    </source>
</evidence>
<feature type="region of interest" description="Disordered" evidence="1">
    <location>
        <begin position="1"/>
        <end position="431"/>
    </location>
</feature>
<gene>
    <name evidence="2" type="ORF">AVDCRST_MAG13-1201</name>
</gene>
<evidence type="ECO:0000256" key="1">
    <source>
        <dbReference type="SAM" id="MobiDB-lite"/>
    </source>
</evidence>
<feature type="compositionally biased region" description="Basic residues" evidence="1">
    <location>
        <begin position="363"/>
        <end position="386"/>
    </location>
</feature>
<feature type="compositionally biased region" description="Basic and acidic residues" evidence="1">
    <location>
        <begin position="294"/>
        <end position="309"/>
    </location>
</feature>
<feature type="compositionally biased region" description="Low complexity" evidence="1">
    <location>
        <begin position="387"/>
        <end position="399"/>
    </location>
</feature>
<feature type="compositionally biased region" description="Basic residues" evidence="1">
    <location>
        <begin position="1"/>
        <end position="16"/>
    </location>
</feature>
<dbReference type="AlphaFoldDB" id="A0A6J4RU63"/>
<feature type="compositionally biased region" description="Basic residues" evidence="1">
    <location>
        <begin position="188"/>
        <end position="218"/>
    </location>
</feature>
<sequence length="431" mass="46475">ERRAPHHGPGLRRPGRHGGPALRAIRGARVLDRHGLRGGDGHAGRPVAPDRAHALPGHGRLRVRGDRPDLRRDGRRAQRGHGEGDDLRLLPRARRPPRPGVRRHGRHGLAPAVRRGGPRAGARDRPRGDRDVRGRPAGQGLRRPRGGGVRLPSPRAGDPRPRRRRRGHARAGARGLPRRALRAPAGRGGRRGLRRPRPSRRPRPGHGARHAGRGRRAGPRGGDGLRAPRALRHEGDRAVPRLPRRAGARAGRRAPLRPARPGHDPRRHVVLPALPGGPREARPGLLGLLLPGLLRRDGPDRDVPRDPAGQRRARRARGRRRARALPRGSRDPGRAVPGEGEPQGPRGALPGVHHGADEPPRVVRPRRAAAAHGRRAHRAHRRRLPRRSAAARAGAAGPRGALGGRDRRGSGPLPGRAGAGRPRAGRGARGL</sequence>
<feature type="compositionally biased region" description="Low complexity" evidence="1">
    <location>
        <begin position="272"/>
        <end position="293"/>
    </location>
</feature>
<feature type="compositionally biased region" description="Basic residues" evidence="1">
    <location>
        <begin position="311"/>
        <end position="324"/>
    </location>
</feature>
<organism evidence="2">
    <name type="scientific">uncultured Solirubrobacteraceae bacterium</name>
    <dbReference type="NCBI Taxonomy" id="1162706"/>
    <lineage>
        <taxon>Bacteria</taxon>
        <taxon>Bacillati</taxon>
        <taxon>Actinomycetota</taxon>
        <taxon>Thermoleophilia</taxon>
        <taxon>Solirubrobacterales</taxon>
        <taxon>Solirubrobacteraceae</taxon>
        <taxon>environmental samples</taxon>
    </lineage>
</organism>
<feature type="non-terminal residue" evidence="2">
    <location>
        <position position="1"/>
    </location>
</feature>
<feature type="non-terminal residue" evidence="2">
    <location>
        <position position="431"/>
    </location>
</feature>
<proteinExistence type="predicted"/>
<name>A0A6J4RU63_9ACTN</name>
<feature type="compositionally biased region" description="Basic residues" evidence="1">
    <location>
        <begin position="242"/>
        <end position="255"/>
    </location>
</feature>
<feature type="compositionally biased region" description="Basic and acidic residues" evidence="1">
    <location>
        <begin position="29"/>
        <end position="53"/>
    </location>
</feature>
<protein>
    <submittedName>
        <fullName evidence="2">FIG007959: peptidase, M16 family</fullName>
    </submittedName>
</protein>
<feature type="compositionally biased region" description="Low complexity" evidence="1">
    <location>
        <begin position="410"/>
        <end position="422"/>
    </location>
</feature>
<dbReference type="EMBL" id="CADCVO010000185">
    <property type="protein sequence ID" value="CAA9481590.1"/>
    <property type="molecule type" value="Genomic_DNA"/>
</dbReference>